<dbReference type="InterPro" id="IPR008279">
    <property type="entry name" value="PEP-util_enz_mobile_dom"/>
</dbReference>
<proteinExistence type="predicted"/>
<evidence type="ECO:0000259" key="2">
    <source>
        <dbReference type="Pfam" id="PF00391"/>
    </source>
</evidence>
<protein>
    <recommendedName>
        <fullName evidence="2">PEP-utilising enzyme mobile domain-containing protein</fullName>
    </recommendedName>
</protein>
<evidence type="ECO:0000256" key="1">
    <source>
        <dbReference type="SAM" id="MobiDB-lite"/>
    </source>
</evidence>
<feature type="region of interest" description="Disordered" evidence="1">
    <location>
        <begin position="137"/>
        <end position="160"/>
    </location>
</feature>
<feature type="domain" description="PEP-utilising enzyme mobile" evidence="2">
    <location>
        <begin position="56"/>
        <end position="108"/>
    </location>
</feature>
<dbReference type="AlphaFoldDB" id="A0A7M2XLR4"/>
<organism evidence="3 4">
    <name type="scientific">Rhodococcus pyridinivorans</name>
    <dbReference type="NCBI Taxonomy" id="103816"/>
    <lineage>
        <taxon>Bacteria</taxon>
        <taxon>Bacillati</taxon>
        <taxon>Actinomycetota</taxon>
        <taxon>Actinomycetes</taxon>
        <taxon>Mycobacteriales</taxon>
        <taxon>Nocardiaceae</taxon>
        <taxon>Rhodococcus</taxon>
    </lineage>
</organism>
<dbReference type="Proteomes" id="UP000593818">
    <property type="component" value="Chromosome"/>
</dbReference>
<accession>A0A7M2XLR4</accession>
<name>A0A7M2XLR4_9NOCA</name>
<dbReference type="GO" id="GO:0016772">
    <property type="term" value="F:transferase activity, transferring phosphorus-containing groups"/>
    <property type="evidence" value="ECO:0007669"/>
    <property type="project" value="InterPro"/>
</dbReference>
<dbReference type="SUPFAM" id="SSF52009">
    <property type="entry name" value="Phosphohistidine domain"/>
    <property type="match status" value="1"/>
</dbReference>
<gene>
    <name evidence="3" type="ORF">INP59_22935</name>
</gene>
<dbReference type="Pfam" id="PF00391">
    <property type="entry name" value="PEP-utilizers"/>
    <property type="match status" value="1"/>
</dbReference>
<reference evidence="3 4" key="1">
    <citation type="submission" date="2020-10" db="EMBL/GenBank/DDBJ databases">
        <title>Whole genome sequence of oil-degrading bacteria Rhodococcus pyridinivorans strain 5Ap.</title>
        <authorList>
            <person name="Akhremchuk A.E."/>
            <person name="Valentovich L.N."/>
            <person name="Charniauskaya M.I."/>
            <person name="Bukliarevich H.A."/>
            <person name="Titok M.A."/>
        </authorList>
    </citation>
    <scope>NUCLEOTIDE SEQUENCE [LARGE SCALE GENOMIC DNA]</scope>
    <source>
        <strain evidence="3 4">5Ap</strain>
    </source>
</reference>
<dbReference type="Gene3D" id="3.50.30.10">
    <property type="entry name" value="Phosphohistidine domain"/>
    <property type="match status" value="1"/>
</dbReference>
<sequence length="793" mass="86766">MTTREPVVADSSTFETVGKGLTVYESDDLVVGRAKWLETPEDVISFVESGEDVSDVIVIARGGTTTFLAMALNAGVRGVITLQGAPESHLGILSREYGIPCVMSVAFERGVRTSRGETIPADGVQMKLDISSRPDGIVSVEPGAPVDDSPENTDSSGGMTPEQMAQIQALLAKFQGEVPPGLEGDAMMRQRLRSNVLDLDDPEYNRELSIDETNDVLRYLAWNEWDALAARATEGESGLIPRQEYEAMGIMDSWFHHPLWLKAIQDRVGPEGMTGIAARAKNEIGTKINLLHIWACASASSFGRGIALELKLHDFDYRTSVLPEAMSTVRRMYKGIWGSGPMFSSMRDYRAPILDSSWLERFTADRIAITGDAERSTFQRFNGALELLGFLVHFDNRLGLGDSGPYPTKDGGFVLVRDLFVNEPAYEWSSTTEGLPHAVTIAMFFDADSGLKVRVQDLSTMFSDPANYLPHVKGVAVYARDRWDTPMSELKTLSLSDIDDMRARGEASSEALYKHIASMSQEEKVMAGAVVYASGFVLPFARAAGMVDELVAEHGFMSVHPVPTASYETIVSGVAGEMIPRLFLTGTWANEVPPSSGDIVVSADGEFEVLHATRVRGFATAEQIATSTGLQIPLIEQRLTDAAESGFVKQRSGRISGARLTPAGRARLLLLTEKEVGEAERAGLAGAYDAFLAPNREFKALTTQWQSDKDLDRVLAGLDRIHGEVERILGDASASSARFGNYQRRFDDALARFRGGDESALARPMSESYHDVWMELHEDLLATLGRQRGDHDE</sequence>
<dbReference type="InterPro" id="IPR036637">
    <property type="entry name" value="Phosphohistidine_dom_sf"/>
</dbReference>
<evidence type="ECO:0000313" key="4">
    <source>
        <dbReference type="Proteomes" id="UP000593818"/>
    </source>
</evidence>
<dbReference type="RefSeq" id="WP_138844983.1">
    <property type="nucleotide sequence ID" value="NZ_CP040719.1"/>
</dbReference>
<evidence type="ECO:0000313" key="3">
    <source>
        <dbReference type="EMBL" id="QOV98635.1"/>
    </source>
</evidence>
<keyword evidence="4" id="KW-1185">Reference proteome</keyword>
<dbReference type="EMBL" id="CP063450">
    <property type="protein sequence ID" value="QOV98635.1"/>
    <property type="molecule type" value="Genomic_DNA"/>
</dbReference>